<reference evidence="2 3" key="1">
    <citation type="submission" date="2018-06" db="EMBL/GenBank/DDBJ databases">
        <title>Genomic Encyclopedia of Type Strains, Phase IV (KMG-IV): sequencing the most valuable type-strain genomes for metagenomic binning, comparative biology and taxonomic classification.</title>
        <authorList>
            <person name="Goeker M."/>
        </authorList>
    </citation>
    <scope>NUCLEOTIDE SEQUENCE [LARGE SCALE GENOMIC DNA]</scope>
    <source>
        <strain evidence="2 3">DSM 18048</strain>
    </source>
</reference>
<feature type="compositionally biased region" description="Basic and acidic residues" evidence="1">
    <location>
        <begin position="77"/>
        <end position="92"/>
    </location>
</feature>
<evidence type="ECO:0000313" key="3">
    <source>
        <dbReference type="Proteomes" id="UP000248326"/>
    </source>
</evidence>
<evidence type="ECO:0000256" key="1">
    <source>
        <dbReference type="SAM" id="MobiDB-lite"/>
    </source>
</evidence>
<gene>
    <name evidence="2" type="ORF">DES52_1176</name>
</gene>
<dbReference type="AlphaFoldDB" id="A0A318SDL0"/>
<accession>A0A318SDL0</accession>
<name>A0A318SDL0_9DEIO</name>
<protein>
    <submittedName>
        <fullName evidence="2">Uncharacterized protein</fullName>
    </submittedName>
</protein>
<organism evidence="2 3">
    <name type="scientific">Deinococcus yavapaiensis KR-236</name>
    <dbReference type="NCBI Taxonomy" id="694435"/>
    <lineage>
        <taxon>Bacteria</taxon>
        <taxon>Thermotogati</taxon>
        <taxon>Deinococcota</taxon>
        <taxon>Deinococci</taxon>
        <taxon>Deinococcales</taxon>
        <taxon>Deinococcaceae</taxon>
        <taxon>Deinococcus</taxon>
    </lineage>
</organism>
<evidence type="ECO:0000313" key="2">
    <source>
        <dbReference type="EMBL" id="PYE50488.1"/>
    </source>
</evidence>
<comment type="caution">
    <text evidence="2">The sequence shown here is derived from an EMBL/GenBank/DDBJ whole genome shotgun (WGS) entry which is preliminary data.</text>
</comment>
<proteinExistence type="predicted"/>
<sequence>MSPASRRFTSPGFDVHAPLDGFDLARVQIYADGTACVSLLELPPRGFTVAVGERTLGDVLGPRLVLAPRDDSCLVDPRKLAEEDGQQAKDAAEAAPVRSPAPRQPSAA</sequence>
<dbReference type="Proteomes" id="UP000248326">
    <property type="component" value="Unassembled WGS sequence"/>
</dbReference>
<keyword evidence="3" id="KW-1185">Reference proteome</keyword>
<feature type="region of interest" description="Disordered" evidence="1">
    <location>
        <begin position="77"/>
        <end position="108"/>
    </location>
</feature>
<dbReference type="EMBL" id="QJSX01000017">
    <property type="protein sequence ID" value="PYE50488.1"/>
    <property type="molecule type" value="Genomic_DNA"/>
</dbReference>